<accession>A0A699VJA2</accession>
<organism evidence="2">
    <name type="scientific">Tanacetum cinerariifolium</name>
    <name type="common">Dalmatian daisy</name>
    <name type="synonym">Chrysanthemum cinerariifolium</name>
    <dbReference type="NCBI Taxonomy" id="118510"/>
    <lineage>
        <taxon>Eukaryota</taxon>
        <taxon>Viridiplantae</taxon>
        <taxon>Streptophyta</taxon>
        <taxon>Embryophyta</taxon>
        <taxon>Tracheophyta</taxon>
        <taxon>Spermatophyta</taxon>
        <taxon>Magnoliopsida</taxon>
        <taxon>eudicotyledons</taxon>
        <taxon>Gunneridae</taxon>
        <taxon>Pentapetalae</taxon>
        <taxon>asterids</taxon>
        <taxon>campanulids</taxon>
        <taxon>Asterales</taxon>
        <taxon>Asteraceae</taxon>
        <taxon>Asteroideae</taxon>
        <taxon>Anthemideae</taxon>
        <taxon>Anthemidinae</taxon>
        <taxon>Tanacetum</taxon>
    </lineage>
</organism>
<name>A0A699VJA2_TANCI</name>
<feature type="compositionally biased region" description="Polar residues" evidence="1">
    <location>
        <begin position="53"/>
        <end position="75"/>
    </location>
</feature>
<proteinExistence type="predicted"/>
<dbReference type="EMBL" id="BKCJ011417574">
    <property type="protein sequence ID" value="GFD31794.1"/>
    <property type="molecule type" value="Genomic_DNA"/>
</dbReference>
<comment type="caution">
    <text evidence="2">The sequence shown here is derived from an EMBL/GenBank/DDBJ whole genome shotgun (WGS) entry which is preliminary data.</text>
</comment>
<dbReference type="AlphaFoldDB" id="A0A699VJA2"/>
<evidence type="ECO:0000313" key="2">
    <source>
        <dbReference type="EMBL" id="GFD31794.1"/>
    </source>
</evidence>
<reference evidence="2" key="1">
    <citation type="journal article" date="2019" name="Sci. Rep.">
        <title>Draft genome of Tanacetum cinerariifolium, the natural source of mosquito coil.</title>
        <authorList>
            <person name="Yamashiro T."/>
            <person name="Shiraishi A."/>
            <person name="Satake H."/>
            <person name="Nakayama K."/>
        </authorList>
    </citation>
    <scope>NUCLEOTIDE SEQUENCE</scope>
</reference>
<feature type="region of interest" description="Disordered" evidence="1">
    <location>
        <begin position="1"/>
        <end position="87"/>
    </location>
</feature>
<gene>
    <name evidence="2" type="ORF">Tci_903763</name>
</gene>
<evidence type="ECO:0000256" key="1">
    <source>
        <dbReference type="SAM" id="MobiDB-lite"/>
    </source>
</evidence>
<protein>
    <submittedName>
        <fullName evidence="2">Uncharacterized protein</fullName>
    </submittedName>
</protein>
<feature type="compositionally biased region" description="Pro residues" evidence="1">
    <location>
        <begin position="1"/>
        <end position="11"/>
    </location>
</feature>
<sequence>AAPAAPQPAAKPAPGSGLPNRGAAGPGIHRPGAQARASEPEQPEQPTQPTQQRWSTASLSGWLQQSGKNRHSGFNASAVPGRLRQQK</sequence>
<feature type="non-terminal residue" evidence="2">
    <location>
        <position position="1"/>
    </location>
</feature>